<evidence type="ECO:0000313" key="2">
    <source>
        <dbReference type="EMBL" id="MDV7024008.1"/>
    </source>
</evidence>
<keyword evidence="1" id="KW-0812">Transmembrane</keyword>
<reference evidence="2 5" key="2">
    <citation type="submission" date="2023-10" db="EMBL/GenBank/DDBJ databases">
        <authorList>
            <person name="Dale J."/>
        </authorList>
    </citation>
    <scope>NUCLEOTIDE SEQUENCE [LARGE SCALE GENOMIC DNA]</scope>
    <source>
        <strain evidence="2 5">2023EL-00970</strain>
    </source>
</reference>
<gene>
    <name evidence="3" type="ORF">EGT71_17345</name>
    <name evidence="2" type="ORF">R4P48_15130</name>
</gene>
<keyword evidence="1" id="KW-0472">Membrane</keyword>
<keyword evidence="1" id="KW-1133">Transmembrane helix</keyword>
<dbReference type="Proteomes" id="UP000275331">
    <property type="component" value="Unassembled WGS sequence"/>
</dbReference>
<comment type="caution">
    <text evidence="3">The sequence shown here is derived from an EMBL/GenBank/DDBJ whole genome shotgun (WGS) entry which is preliminary data.</text>
</comment>
<name>A0A3R9F1M4_9ENTR</name>
<feature type="transmembrane region" description="Helical" evidence="1">
    <location>
        <begin position="12"/>
        <end position="40"/>
    </location>
</feature>
<reference evidence="3 4" key="1">
    <citation type="submission" date="2018-10" db="EMBL/GenBank/DDBJ databases">
        <title>Transmission dynamics of multidrug resistant bacteria on intensive care unit surfaces.</title>
        <authorList>
            <person name="D'Souza A.W."/>
            <person name="Potter R.F."/>
            <person name="Wallace M."/>
            <person name="Shupe A."/>
            <person name="Patel S."/>
            <person name="Sun S."/>
            <person name="Gul D."/>
            <person name="Kwon J.H."/>
            <person name="Andleeb S."/>
            <person name="Burnham C.-A.D."/>
            <person name="Dantas G."/>
        </authorList>
    </citation>
    <scope>NUCLEOTIDE SEQUENCE [LARGE SCALE GENOMIC DNA]</scope>
    <source>
        <strain evidence="3 4">AS_373</strain>
    </source>
</reference>
<sequence length="43" mass="4795">MKTILWSKRLFWLAVIWGGSVLTLAAVGLFFRVIMAAAGFKSH</sequence>
<dbReference type="Pfam" id="PF10617">
    <property type="entry name" value="DUF2474"/>
    <property type="match status" value="1"/>
</dbReference>
<evidence type="ECO:0000256" key="1">
    <source>
        <dbReference type="SAM" id="Phobius"/>
    </source>
</evidence>
<dbReference type="OrthoDB" id="6199137at2"/>
<dbReference type="AlphaFoldDB" id="A0A3R9F1M4"/>
<proteinExistence type="predicted"/>
<protein>
    <submittedName>
        <fullName evidence="3">DUF2474 domain-containing protein</fullName>
    </submittedName>
</protein>
<dbReference type="Proteomes" id="UP001187066">
    <property type="component" value="Unassembled WGS sequence"/>
</dbReference>
<dbReference type="RefSeq" id="WP_125294473.1">
    <property type="nucleotide sequence ID" value="NZ_CP100494.1"/>
</dbReference>
<dbReference type="GeneID" id="84665002"/>
<dbReference type="InterPro" id="IPR018895">
    <property type="entry name" value="DUF2474"/>
</dbReference>
<evidence type="ECO:0000313" key="4">
    <source>
        <dbReference type="Proteomes" id="UP000275331"/>
    </source>
</evidence>
<evidence type="ECO:0000313" key="3">
    <source>
        <dbReference type="EMBL" id="RSE23907.1"/>
    </source>
</evidence>
<evidence type="ECO:0000313" key="5">
    <source>
        <dbReference type="Proteomes" id="UP001187066"/>
    </source>
</evidence>
<dbReference type="EMBL" id="JAWLOF010000010">
    <property type="protein sequence ID" value="MDV7024008.1"/>
    <property type="molecule type" value="Genomic_DNA"/>
</dbReference>
<dbReference type="EMBL" id="RHXB01000012">
    <property type="protein sequence ID" value="RSE23907.1"/>
    <property type="molecule type" value="Genomic_DNA"/>
</dbReference>
<keyword evidence="5" id="KW-1185">Reference proteome</keyword>
<accession>A0A3R9F1M4</accession>
<organism evidence="3 4">
    <name type="scientific">Atlantibacter subterraneus</name>
    <dbReference type="NCBI Taxonomy" id="255519"/>
    <lineage>
        <taxon>Bacteria</taxon>
        <taxon>Pseudomonadati</taxon>
        <taxon>Pseudomonadota</taxon>
        <taxon>Gammaproteobacteria</taxon>
        <taxon>Enterobacterales</taxon>
        <taxon>Enterobacteriaceae</taxon>
        <taxon>Atlantibacter</taxon>
    </lineage>
</organism>